<dbReference type="PROSITE" id="PS50158">
    <property type="entry name" value="ZF_CCHC"/>
    <property type="match status" value="1"/>
</dbReference>
<feature type="domain" description="CCHC-type" evidence="3">
    <location>
        <begin position="123"/>
        <end position="138"/>
    </location>
</feature>
<dbReference type="InterPro" id="IPR036875">
    <property type="entry name" value="Znf_CCHC_sf"/>
</dbReference>
<keyword evidence="5" id="KW-1185">Reference proteome</keyword>
<dbReference type="GO" id="GO:0008270">
    <property type="term" value="F:zinc ion binding"/>
    <property type="evidence" value="ECO:0007669"/>
    <property type="project" value="UniProtKB-KW"/>
</dbReference>
<evidence type="ECO:0000256" key="2">
    <source>
        <dbReference type="SAM" id="MobiDB-lite"/>
    </source>
</evidence>
<evidence type="ECO:0000313" key="4">
    <source>
        <dbReference type="EMBL" id="PVU87676.1"/>
    </source>
</evidence>
<accession>A0A2T9Y5Q9</accession>
<evidence type="ECO:0000256" key="1">
    <source>
        <dbReference type="PROSITE-ProRule" id="PRU00047"/>
    </source>
</evidence>
<dbReference type="SUPFAM" id="SSF57756">
    <property type="entry name" value="Retrovirus zinc finger-like domains"/>
    <property type="match status" value="1"/>
</dbReference>
<gene>
    <name evidence="4" type="ORF">BB561_006231</name>
</gene>
<comment type="caution">
    <text evidence="4">The sequence shown here is derived from an EMBL/GenBank/DDBJ whole genome shotgun (WGS) entry which is preliminary data.</text>
</comment>
<keyword evidence="1" id="KW-0862">Zinc</keyword>
<feature type="compositionally biased region" description="Low complexity" evidence="2">
    <location>
        <begin position="182"/>
        <end position="218"/>
    </location>
</feature>
<organism evidence="4 5">
    <name type="scientific">Smittium simulii</name>
    <dbReference type="NCBI Taxonomy" id="133385"/>
    <lineage>
        <taxon>Eukaryota</taxon>
        <taxon>Fungi</taxon>
        <taxon>Fungi incertae sedis</taxon>
        <taxon>Zoopagomycota</taxon>
        <taxon>Kickxellomycotina</taxon>
        <taxon>Harpellomycetes</taxon>
        <taxon>Harpellales</taxon>
        <taxon>Legeriomycetaceae</taxon>
        <taxon>Smittium</taxon>
    </lineage>
</organism>
<dbReference type="SMART" id="SM00343">
    <property type="entry name" value="ZnF_C2HC"/>
    <property type="match status" value="1"/>
</dbReference>
<protein>
    <recommendedName>
        <fullName evidence="3">CCHC-type domain-containing protein</fullName>
    </recommendedName>
</protein>
<dbReference type="STRING" id="133385.A0A2T9Y5Q9"/>
<dbReference type="Proteomes" id="UP000245383">
    <property type="component" value="Unassembled WGS sequence"/>
</dbReference>
<dbReference type="EMBL" id="MBFR01000462">
    <property type="protein sequence ID" value="PVU87676.1"/>
    <property type="molecule type" value="Genomic_DNA"/>
</dbReference>
<sequence length="227" mass="26067">MGNFKDISDAKRIYLFKYGLESRYVDLLNLKNPINFVEAIGLISAHGTAYDMRMAQTNNEMSEKMDIDVINKITTTSTDTPNINLIDNNYDADTFLYNINGIEVPISVTGWSGKNFLNQNTICWSCGKPGHRRANCRKPRQNKNYYNNGFYSGYKRNNYTGKNFNLNRNNQYKGENSNAKGYYNNNSSQNQKNSSYTNYSNNRNEENVFTNNENDNINAFEGNDSSQ</sequence>
<feature type="compositionally biased region" description="Polar residues" evidence="2">
    <location>
        <begin position="170"/>
        <end position="179"/>
    </location>
</feature>
<reference evidence="4 5" key="1">
    <citation type="journal article" date="2018" name="MBio">
        <title>Comparative Genomics Reveals the Core Gene Toolbox for the Fungus-Insect Symbiosis.</title>
        <authorList>
            <person name="Wang Y."/>
            <person name="Stata M."/>
            <person name="Wang W."/>
            <person name="Stajich J.E."/>
            <person name="White M.M."/>
            <person name="Moncalvo J.M."/>
        </authorList>
    </citation>
    <scope>NUCLEOTIDE SEQUENCE [LARGE SCALE GENOMIC DNA]</scope>
    <source>
        <strain evidence="4 5">SWE-8-4</strain>
    </source>
</reference>
<dbReference type="AlphaFoldDB" id="A0A2T9Y5Q9"/>
<dbReference type="GO" id="GO:0003676">
    <property type="term" value="F:nucleic acid binding"/>
    <property type="evidence" value="ECO:0007669"/>
    <property type="project" value="InterPro"/>
</dbReference>
<keyword evidence="1" id="KW-0863">Zinc-finger</keyword>
<evidence type="ECO:0000313" key="5">
    <source>
        <dbReference type="Proteomes" id="UP000245383"/>
    </source>
</evidence>
<name>A0A2T9Y5Q9_9FUNG</name>
<evidence type="ECO:0000259" key="3">
    <source>
        <dbReference type="PROSITE" id="PS50158"/>
    </source>
</evidence>
<feature type="region of interest" description="Disordered" evidence="2">
    <location>
        <begin position="170"/>
        <end position="227"/>
    </location>
</feature>
<proteinExistence type="predicted"/>
<keyword evidence="1" id="KW-0479">Metal-binding</keyword>
<dbReference type="InterPro" id="IPR001878">
    <property type="entry name" value="Znf_CCHC"/>
</dbReference>